<dbReference type="PANTHER" id="PTHR47064:SF2">
    <property type="entry name" value="SMP-30_GLUCONOLACTONASE_LRE-LIKE REGION DOMAIN-CONTAINING PROTEIN-RELATED"/>
    <property type="match status" value="1"/>
</dbReference>
<dbReference type="InterPro" id="IPR008979">
    <property type="entry name" value="Galactose-bd-like_sf"/>
</dbReference>
<dbReference type="SMART" id="SM00939">
    <property type="entry name" value="PepX_C"/>
    <property type="match status" value="1"/>
</dbReference>
<dbReference type="EMBL" id="NHZQ01000447">
    <property type="protein sequence ID" value="PSK34592.1"/>
    <property type="molecule type" value="Genomic_DNA"/>
</dbReference>
<dbReference type="Pfam" id="PF13738">
    <property type="entry name" value="Pyr_redox_3"/>
    <property type="match status" value="1"/>
</dbReference>
<dbReference type="Gene3D" id="1.10.3020.20">
    <property type="match status" value="1"/>
</dbReference>
<dbReference type="SUPFAM" id="SSF53474">
    <property type="entry name" value="alpha/beta-Hydrolases"/>
    <property type="match status" value="1"/>
</dbReference>
<sequence length="1295" mass="145496">MHQTPHFPGLDIPVQDINAPKIGQGGYQAFNPRTEILQAGSAPYNSKKPLTSDIVVTHDYSITVRDGVKLYMDIYRPPTEEKVPALVCWSPFGKKFNGIASLKLMTPWNLGIPEDRLSGLEKFEAPDPADWVPKGYAIVNVDSRGSGDSEGVCAIMGSQEAEDGYDVIEALAKLEWCTGVVGLAGNSHLAIIQWFIAALRPPSLKAIAPWEGCGDLYREQFARGGIYAGDLFDKLIAKYMINGHHGMESFKKMFEQSPLANPWWNDKRPDMSKIQIPTYITGTWTNTMHGMGAIRGWLEVDTPDKWLRWHPTQEWYDLWGNEQADRELLQFFDHFLKGKQNGWEQTPRIRMAVLRFGENEARANLVENEFPMQRTKYQHLYLAADGKLALDPPSSPSNAITYDSESATDSATFTHTFSESTRLVGLPKAVLYMSCPDLDDMDVYVILRKLDVRGEPMLNLNIPWSDNIPIKRITDIPEKERTEVILYAGPVGVLRVYLKSTRSEYFTANFQTHDPVALFEIDHDTHTIKELKFPDVVNANGACAYREKVLYCSQGDRTTPSALVLADPQAGTSEVLLNNYHGREFNSINDVVIHHETGDIWFTDPTYGWEQNFRPYPQLPSQIYRFRPSTGQIRCVADGFVQCNGLCFSPDYKQMYVTDTGAVQAHGMPGNGRNFSRNPRLPSTIYAYDVVDNTLVNRRTFAYCDKGVPDGIKCDTRGNVYSGCGDGVHVWDSQGMLIGIHGIISARTYLELNEHASLLMIEADDAIGGIWGKHRVYPHFSSQTGARATGFADLPLEIPASERKYHDLFESKHVASYLEAYVDNRVYAGKSLRDRTLLRTKVDRIQKQDGNWVLQINSDGSHRDIITQKLIIASGHFCEPLIPAFAGRETFTGTIVHQKNVGTSAILEDSTISRVAVLGGSKSAADMVYASTKAGKEVSWIIRATGEGPLVLLPPEGKFPYSKNSPEDGSVRLASGLSPSIYLKPTFWSWLMHATILGEWILNFFFRTAEKAAWAMYRFDRPEALPGYQQLKGDASLRWGTGSLALLQYPDFFDTVSEKVHVYRSDVRDLNGNKIRLMNGEEIETDVLLLGTGWTNKLAMFPKEEKARLGLPEQLEDVDESVELQWSKLEAQADKEVLERFPNLRLAPSVSRKPVTTTPYRLYRGLASLNDDSIIFPGQWVFANTFLSSQVQALWGVAFLLGHLQLPPRGEMEKQIALHNAWSRRRYPSVMGSQGAFLLFEMTSYFSALLEDDLDLHSHRHGGGWWSDLTTPILTSDFTMLLEEFRAKLGSDTTV</sequence>
<accession>A0A2P7YF38</accession>
<proteinExistence type="predicted"/>
<protein>
    <recommendedName>
        <fullName evidence="2">Xaa-Pro dipeptidyl-peptidase C-terminal domain-containing protein</fullName>
    </recommendedName>
</protein>
<dbReference type="InterPro" id="IPR036188">
    <property type="entry name" value="FAD/NAD-bd_sf"/>
</dbReference>
<dbReference type="Pfam" id="PF08530">
    <property type="entry name" value="PepX_C"/>
    <property type="match status" value="1"/>
</dbReference>
<dbReference type="NCBIfam" id="TIGR00976">
    <property type="entry name" value="CocE_NonD"/>
    <property type="match status" value="1"/>
</dbReference>
<evidence type="ECO:0000313" key="4">
    <source>
        <dbReference type="Proteomes" id="UP000243723"/>
    </source>
</evidence>
<dbReference type="Pfam" id="PF08450">
    <property type="entry name" value="SGL"/>
    <property type="match status" value="1"/>
</dbReference>
<dbReference type="InterPro" id="IPR011042">
    <property type="entry name" value="6-blade_b-propeller_TolB-like"/>
</dbReference>
<dbReference type="PANTHER" id="PTHR47064">
    <property type="entry name" value="PUTATIVE (AFU_ORTHOLOGUE AFUA_1G08990)-RELATED"/>
    <property type="match status" value="1"/>
</dbReference>
<evidence type="ECO:0000313" key="3">
    <source>
        <dbReference type="EMBL" id="PSK34592.1"/>
    </source>
</evidence>
<dbReference type="InterPro" id="IPR000383">
    <property type="entry name" value="Xaa-Pro-like_dom"/>
</dbReference>
<dbReference type="Gene3D" id="3.40.50.1820">
    <property type="entry name" value="alpha/beta hydrolase"/>
    <property type="match status" value="1"/>
</dbReference>
<dbReference type="GO" id="GO:0008239">
    <property type="term" value="F:dipeptidyl-peptidase activity"/>
    <property type="evidence" value="ECO:0007669"/>
    <property type="project" value="InterPro"/>
</dbReference>
<feature type="domain" description="Xaa-Pro dipeptidyl-peptidase C-terminal" evidence="2">
    <location>
        <begin position="329"/>
        <end position="532"/>
    </location>
</feature>
<organism evidence="3 4">
    <name type="scientific">Elsinoe australis</name>
    <dbReference type="NCBI Taxonomy" id="40998"/>
    <lineage>
        <taxon>Eukaryota</taxon>
        <taxon>Fungi</taxon>
        <taxon>Dikarya</taxon>
        <taxon>Ascomycota</taxon>
        <taxon>Pezizomycotina</taxon>
        <taxon>Dothideomycetes</taxon>
        <taxon>Dothideomycetidae</taxon>
        <taxon>Myriangiales</taxon>
        <taxon>Elsinoaceae</taxon>
        <taxon>Elsinoe</taxon>
    </lineage>
</organism>
<comment type="caution">
    <text evidence="3">The sequence shown here is derived from an EMBL/GenBank/DDBJ whole genome shotgun (WGS) entry which is preliminary data.</text>
</comment>
<dbReference type="InterPro" id="IPR052988">
    <property type="entry name" value="Oryzine_lactonohydrolase"/>
</dbReference>
<name>A0A2P7YF38_9PEZI</name>
<dbReference type="Gene3D" id="2.60.120.260">
    <property type="entry name" value="Galactose-binding domain-like"/>
    <property type="match status" value="1"/>
</dbReference>
<reference evidence="3 4" key="1">
    <citation type="submission" date="2017-05" db="EMBL/GenBank/DDBJ databases">
        <title>Draft genome sequence of Elsinoe australis.</title>
        <authorList>
            <person name="Cheng Q."/>
        </authorList>
    </citation>
    <scope>NUCLEOTIDE SEQUENCE [LARGE SCALE GENOMIC DNA]</scope>
    <source>
        <strain evidence="3 4">NL1</strain>
    </source>
</reference>
<dbReference type="OrthoDB" id="2915840at2759"/>
<evidence type="ECO:0000256" key="1">
    <source>
        <dbReference type="ARBA" id="ARBA00022801"/>
    </source>
</evidence>
<dbReference type="Gene3D" id="2.120.10.30">
    <property type="entry name" value="TolB, C-terminal domain"/>
    <property type="match status" value="1"/>
</dbReference>
<dbReference type="SUPFAM" id="SSF51905">
    <property type="entry name" value="FAD/NAD(P)-binding domain"/>
    <property type="match status" value="1"/>
</dbReference>
<dbReference type="InterPro" id="IPR029058">
    <property type="entry name" value="AB_hydrolase_fold"/>
</dbReference>
<dbReference type="SUPFAM" id="SSF63829">
    <property type="entry name" value="Calcium-dependent phosphotriesterase"/>
    <property type="match status" value="1"/>
</dbReference>
<dbReference type="Pfam" id="PF02129">
    <property type="entry name" value="Peptidase_S15"/>
    <property type="match status" value="1"/>
</dbReference>
<dbReference type="Proteomes" id="UP000243723">
    <property type="component" value="Unassembled WGS sequence"/>
</dbReference>
<dbReference type="Gene3D" id="3.50.50.60">
    <property type="entry name" value="FAD/NAD(P)-binding domain"/>
    <property type="match status" value="2"/>
</dbReference>
<dbReference type="SUPFAM" id="SSF49785">
    <property type="entry name" value="Galactose-binding domain-like"/>
    <property type="match status" value="1"/>
</dbReference>
<keyword evidence="1" id="KW-0378">Hydrolase</keyword>
<dbReference type="InterPro" id="IPR013658">
    <property type="entry name" value="SGL"/>
</dbReference>
<dbReference type="InterPro" id="IPR013736">
    <property type="entry name" value="Xaa-Pro_dipept_C"/>
</dbReference>
<keyword evidence="4" id="KW-1185">Reference proteome</keyword>
<evidence type="ECO:0000259" key="2">
    <source>
        <dbReference type="SMART" id="SM00939"/>
    </source>
</evidence>
<dbReference type="InterPro" id="IPR005674">
    <property type="entry name" value="CocE/Ser_esterase"/>
</dbReference>
<gene>
    <name evidence="3" type="ORF">B9Z65_8918</name>
</gene>